<evidence type="ECO:0000313" key="1">
    <source>
        <dbReference type="EMBL" id="TWD73184.1"/>
    </source>
</evidence>
<dbReference type="RefSeq" id="WP_145814380.1">
    <property type="nucleotide sequence ID" value="NZ_VIVK01000003.1"/>
</dbReference>
<dbReference type="EMBL" id="VIVK01000003">
    <property type="protein sequence ID" value="TWD73184.1"/>
    <property type="molecule type" value="Genomic_DNA"/>
</dbReference>
<dbReference type="OrthoDB" id="3813343at2"/>
<protein>
    <submittedName>
        <fullName evidence="1">Uncharacterized protein</fullName>
    </submittedName>
</protein>
<dbReference type="Proteomes" id="UP000318380">
    <property type="component" value="Unassembled WGS sequence"/>
</dbReference>
<keyword evidence="2" id="KW-1185">Reference proteome</keyword>
<name>A0A561B2W4_9ACTN</name>
<comment type="caution">
    <text evidence="1">The sequence shown here is derived from an EMBL/GenBank/DDBJ whole genome shotgun (WGS) entry which is preliminary data.</text>
</comment>
<proteinExistence type="predicted"/>
<dbReference type="AlphaFoldDB" id="A0A561B2W4"/>
<organism evidence="1 2">
    <name type="scientific">Kribbella amoyensis</name>
    <dbReference type="NCBI Taxonomy" id="996641"/>
    <lineage>
        <taxon>Bacteria</taxon>
        <taxon>Bacillati</taxon>
        <taxon>Actinomycetota</taxon>
        <taxon>Actinomycetes</taxon>
        <taxon>Propionibacteriales</taxon>
        <taxon>Kribbellaceae</taxon>
        <taxon>Kribbella</taxon>
    </lineage>
</organism>
<sequence length="219" mass="23984">MASWLLRAQWAHRDESIEERALRVDRTLTAVAVAFPEVHAWTQDERWGYHVLEADGSTPLADMVEATTKILSNGSSTTRLHLQSTGELPWLFDLSMGNTLTTASDQLTLHWSDDDALTESERFAQVLRAVVSIWEPDWASIADTELATAAGLFRRGIPTMGWLTYIRGLVAGAYGIDIDLTPFERGTLLQAPVSPADLLPVHICAAAALVGITPEDSNS</sequence>
<evidence type="ECO:0000313" key="2">
    <source>
        <dbReference type="Proteomes" id="UP000318380"/>
    </source>
</evidence>
<accession>A0A561B2W4</accession>
<reference evidence="1 2" key="1">
    <citation type="submission" date="2019-06" db="EMBL/GenBank/DDBJ databases">
        <title>Sequencing the genomes of 1000 actinobacteria strains.</title>
        <authorList>
            <person name="Klenk H.-P."/>
        </authorList>
    </citation>
    <scope>NUCLEOTIDE SEQUENCE [LARGE SCALE GENOMIC DNA]</scope>
    <source>
        <strain evidence="1 2">DSM 24683</strain>
    </source>
</reference>
<gene>
    <name evidence="1" type="ORF">FB561_7069</name>
</gene>